<name>A0A6H5ICB9_9HYME</name>
<feature type="non-terminal residue" evidence="1">
    <location>
        <position position="1"/>
    </location>
</feature>
<evidence type="ECO:0000313" key="1">
    <source>
        <dbReference type="EMBL" id="CAB0033330.1"/>
    </source>
</evidence>
<keyword evidence="2" id="KW-1185">Reference proteome</keyword>
<dbReference type="AlphaFoldDB" id="A0A6H5ICB9"/>
<evidence type="ECO:0000313" key="2">
    <source>
        <dbReference type="Proteomes" id="UP000479190"/>
    </source>
</evidence>
<proteinExistence type="predicted"/>
<dbReference type="EMBL" id="CADCXV010000706">
    <property type="protein sequence ID" value="CAB0033330.1"/>
    <property type="molecule type" value="Genomic_DNA"/>
</dbReference>
<gene>
    <name evidence="1" type="ORF">TBRA_LOCUS5247</name>
</gene>
<reference evidence="1 2" key="1">
    <citation type="submission" date="2020-02" db="EMBL/GenBank/DDBJ databases">
        <authorList>
            <person name="Ferguson B K."/>
        </authorList>
    </citation>
    <scope>NUCLEOTIDE SEQUENCE [LARGE SCALE GENOMIC DNA]</scope>
</reference>
<accession>A0A6H5ICB9</accession>
<organism evidence="1 2">
    <name type="scientific">Trichogramma brassicae</name>
    <dbReference type="NCBI Taxonomy" id="86971"/>
    <lineage>
        <taxon>Eukaryota</taxon>
        <taxon>Metazoa</taxon>
        <taxon>Ecdysozoa</taxon>
        <taxon>Arthropoda</taxon>
        <taxon>Hexapoda</taxon>
        <taxon>Insecta</taxon>
        <taxon>Pterygota</taxon>
        <taxon>Neoptera</taxon>
        <taxon>Endopterygota</taxon>
        <taxon>Hymenoptera</taxon>
        <taxon>Apocrita</taxon>
        <taxon>Proctotrupomorpha</taxon>
        <taxon>Chalcidoidea</taxon>
        <taxon>Trichogrammatidae</taxon>
        <taxon>Trichogramma</taxon>
    </lineage>
</organism>
<dbReference type="Proteomes" id="UP000479190">
    <property type="component" value="Unassembled WGS sequence"/>
</dbReference>
<protein>
    <submittedName>
        <fullName evidence="1">Uncharacterized protein</fullName>
    </submittedName>
</protein>
<sequence length="171" mass="18981">TSKNSYMRQKWLNVAWPISCGKSCRAHEGTRRKEGEAGTATAATAAAVEARQNVETRRENYIVYTRARGYTFAALALRPSTTIARAATTTTAPGWTRARVYIPHAVRARVAERAANPYIYRTKFSLPKDTSATHMLTVALMLACHFRFRALGGYARTSQRSAKQLSSTIHV</sequence>